<accession>A0A9P1BHH1</accession>
<evidence type="ECO:0000256" key="1">
    <source>
        <dbReference type="PROSITE-ProRule" id="PRU00723"/>
    </source>
</evidence>
<feature type="compositionally biased region" description="Basic and acidic residues" evidence="2">
    <location>
        <begin position="530"/>
        <end position="557"/>
    </location>
</feature>
<dbReference type="EMBL" id="CAMXCT010000080">
    <property type="protein sequence ID" value="CAI3973486.1"/>
    <property type="molecule type" value="Genomic_DNA"/>
</dbReference>
<feature type="domain" description="C3H1-type" evidence="3">
    <location>
        <begin position="219"/>
        <end position="248"/>
    </location>
</feature>
<dbReference type="EMBL" id="CAMXCT020000080">
    <property type="protein sequence ID" value="CAL1126861.1"/>
    <property type="molecule type" value="Genomic_DNA"/>
</dbReference>
<evidence type="ECO:0000313" key="5">
    <source>
        <dbReference type="EMBL" id="CAL1126861.1"/>
    </source>
</evidence>
<evidence type="ECO:0000259" key="3">
    <source>
        <dbReference type="PROSITE" id="PS50103"/>
    </source>
</evidence>
<dbReference type="OrthoDB" id="448025at2759"/>
<feature type="region of interest" description="Disordered" evidence="2">
    <location>
        <begin position="478"/>
        <end position="499"/>
    </location>
</feature>
<comment type="caution">
    <text evidence="4">The sequence shown here is derived from an EMBL/GenBank/DDBJ whole genome shotgun (WGS) entry which is preliminary data.</text>
</comment>
<feature type="compositionally biased region" description="Basic and acidic residues" evidence="2">
    <location>
        <begin position="566"/>
        <end position="579"/>
    </location>
</feature>
<proteinExistence type="predicted"/>
<keyword evidence="1" id="KW-0862">Zinc</keyword>
<dbReference type="InterPro" id="IPR000571">
    <property type="entry name" value="Znf_CCCH"/>
</dbReference>
<organism evidence="4">
    <name type="scientific">Cladocopium goreaui</name>
    <dbReference type="NCBI Taxonomy" id="2562237"/>
    <lineage>
        <taxon>Eukaryota</taxon>
        <taxon>Sar</taxon>
        <taxon>Alveolata</taxon>
        <taxon>Dinophyceae</taxon>
        <taxon>Suessiales</taxon>
        <taxon>Symbiodiniaceae</taxon>
        <taxon>Cladocopium</taxon>
    </lineage>
</organism>
<dbReference type="PROSITE" id="PS50103">
    <property type="entry name" value="ZF_C3H1"/>
    <property type="match status" value="1"/>
</dbReference>
<name>A0A9P1BHH1_9DINO</name>
<dbReference type="AlphaFoldDB" id="A0A9P1BHH1"/>
<feature type="non-terminal residue" evidence="4">
    <location>
        <position position="926"/>
    </location>
</feature>
<sequence>AVCVASGDPDTAAWRRWLTPAQLPDPDYAELADSGEFRFQSIDSKLSIALQNMVDAAGEVAFEVRVKIRQRSQVLGREGNFLMGREILAMILDFRTTSKDEVLFNASHIYKLQYRGDKEMDKFLNAWIEIIANMKVEGIPSDNTLRRDNDDKKKTYKELLEIMKRHIARVREERNIAARDKFATDYADLGKPTTPAPKPAAPTPAPKDGKTGKLSAPAPKGRRDHNFYGWLKGDCKKGDKCTFKHDPSMKGKKAAPSTKTTDAKATPALVREYDDDFMVSAMPSEKMVKIDVKFNEQVDKFEYVKPDFVECSNHRPRRNLSRAQKRSLTCRATQEIMNDQQWVLQSKLGMTRARTIGILMDEFNEFSDVVGVHIILGPKSDIKLKINSHDHLEDNPRAEMCYEEVIPHAELVMKVLGLMGNSTASRTIFLGGESGDEMSESDDGVGTYVKQKTTNRVELQEEEFNRMMDDMDIKLDKEKSDEAEVVGEPPASYSPEEWRALPAKERDVIIRRGQLEAEAEKLKEIKLKKEKEKKAKAESAEKKKSEANSHKDPPKDGGRKKKKKSNRELKESSSKDGSKDAAVGVGTLRGDWICIPATHEPRKLNHVEDHGDRACSTATRDANGLINFKKYNNDVLAGKFRFGKTILITDLVYKCSSNARGMTNIQYGLDEMGYAITVIDINSFKGVTKAQKFLNAVEHLKRNVMPDIAAEENVTIHFWILFSFLITDHHPYHVWVERNFTERLAEAIREVDKMATRPIFVSLCKNSRFHGIPSGIQDIAMDTADILRSFGIMVTTGDGMWRLMYGHAGNHYMNNHQMPDRLGVFATIEKFLFRQRVLLMCSLNVALSHFGTVRVPRDRVKQIFTGKRGRQYVVIREEFPLETEKGTFERFAYRADPGELLAGLEASLTTSSMERQDRQQLPTPRE</sequence>
<feature type="zinc finger region" description="C3H1-type" evidence="1">
    <location>
        <begin position="219"/>
        <end position="248"/>
    </location>
</feature>
<feature type="compositionally biased region" description="Pro residues" evidence="2">
    <location>
        <begin position="194"/>
        <end position="205"/>
    </location>
</feature>
<keyword evidence="1" id="KW-0479">Metal-binding</keyword>
<feature type="region of interest" description="Disordered" evidence="2">
    <location>
        <begin position="530"/>
        <end position="582"/>
    </location>
</feature>
<evidence type="ECO:0000313" key="4">
    <source>
        <dbReference type="EMBL" id="CAI3973486.1"/>
    </source>
</evidence>
<evidence type="ECO:0000256" key="2">
    <source>
        <dbReference type="SAM" id="MobiDB-lite"/>
    </source>
</evidence>
<gene>
    <name evidence="4" type="ORF">C1SCF055_LOCUS1991</name>
</gene>
<feature type="non-terminal residue" evidence="4">
    <location>
        <position position="1"/>
    </location>
</feature>
<feature type="region of interest" description="Disordered" evidence="2">
    <location>
        <begin position="187"/>
        <end position="224"/>
    </location>
</feature>
<reference evidence="5" key="2">
    <citation type="submission" date="2024-04" db="EMBL/GenBank/DDBJ databases">
        <authorList>
            <person name="Chen Y."/>
            <person name="Shah S."/>
            <person name="Dougan E. K."/>
            <person name="Thang M."/>
            <person name="Chan C."/>
        </authorList>
    </citation>
    <scope>NUCLEOTIDE SEQUENCE [LARGE SCALE GENOMIC DNA]</scope>
</reference>
<reference evidence="4" key="1">
    <citation type="submission" date="2022-10" db="EMBL/GenBank/DDBJ databases">
        <authorList>
            <person name="Chen Y."/>
            <person name="Dougan E. K."/>
            <person name="Chan C."/>
            <person name="Rhodes N."/>
            <person name="Thang M."/>
        </authorList>
    </citation>
    <scope>NUCLEOTIDE SEQUENCE</scope>
</reference>
<protein>
    <recommendedName>
        <fullName evidence="3">C3H1-type domain-containing protein</fullName>
    </recommendedName>
</protein>
<keyword evidence="1" id="KW-0863">Zinc-finger</keyword>
<dbReference type="GO" id="GO:0008270">
    <property type="term" value="F:zinc ion binding"/>
    <property type="evidence" value="ECO:0007669"/>
    <property type="project" value="UniProtKB-KW"/>
</dbReference>